<feature type="transmembrane region" description="Helical" evidence="1">
    <location>
        <begin position="7"/>
        <end position="26"/>
    </location>
</feature>
<keyword evidence="1" id="KW-0472">Membrane</keyword>
<dbReference type="InterPro" id="IPR012902">
    <property type="entry name" value="N_methyl_site"/>
</dbReference>
<reference evidence="2 3" key="1">
    <citation type="submission" date="2021-05" db="EMBL/GenBank/DDBJ databases">
        <title>The draft genome of Geobacter luticola JCM 17780.</title>
        <authorList>
            <person name="Xu Z."/>
            <person name="Masuda Y."/>
            <person name="Itoh H."/>
            <person name="Senoo K."/>
        </authorList>
    </citation>
    <scope>NUCLEOTIDE SEQUENCE [LARGE SCALE GENOMIC DNA]</scope>
    <source>
        <strain evidence="2 3">JCM 17780</strain>
    </source>
</reference>
<sequence>MIREQRGFSLVELIIVMGIFMIIIMVTTQSFETIVTQASQQGKSAQTQIEGIVGLEVLRADLEQAGFGLPWLFSSALTGTAYTEVNVGTNEPVAFPSTIASAEFFNDTSPISPPRAILNGSTMFNYDTSINKGSQYLVLKSSVAGIDPVAKKWTSVAYTEAGPATTTWGQADRDLGDNDRIIVIKTTFANNLPKQQLMVKGGQFSTIFSEYSSMSTPHTPGDIFHIYGVDKPDGAALRMPFNRADYYIKRPATMPATCAPNTGILYKAVANHADGSLTPELPLLDCVADMQVVYGLDAAGNGFIGDHVDEPPAKLAQHADQAETIRSIVKEVRVYILAQEGKRDRTYNFPSSTIRVGESFGGNTRGRDFDLEAIIGADYKHYRWKVYTIVVRPKNLIQ</sequence>
<dbReference type="EMBL" id="JAHCVK010000002">
    <property type="protein sequence ID" value="MBT0652825.1"/>
    <property type="molecule type" value="Genomic_DNA"/>
</dbReference>
<dbReference type="NCBIfam" id="TIGR02532">
    <property type="entry name" value="IV_pilin_GFxxxE"/>
    <property type="match status" value="1"/>
</dbReference>
<keyword evidence="1" id="KW-1133">Transmembrane helix</keyword>
<keyword evidence="1" id="KW-0812">Transmembrane</keyword>
<dbReference type="PROSITE" id="PS00409">
    <property type="entry name" value="PROKAR_NTER_METHYL"/>
    <property type="match status" value="1"/>
</dbReference>
<evidence type="ECO:0000313" key="3">
    <source>
        <dbReference type="Proteomes" id="UP000756860"/>
    </source>
</evidence>
<dbReference type="RefSeq" id="WP_214174818.1">
    <property type="nucleotide sequence ID" value="NZ_JAHCVK010000002.1"/>
</dbReference>
<dbReference type="InterPro" id="IPR032092">
    <property type="entry name" value="PilW"/>
</dbReference>
<dbReference type="Proteomes" id="UP000756860">
    <property type="component" value="Unassembled WGS sequence"/>
</dbReference>
<comment type="caution">
    <text evidence="2">The sequence shown here is derived from an EMBL/GenBank/DDBJ whole genome shotgun (WGS) entry which is preliminary data.</text>
</comment>
<keyword evidence="3" id="KW-1185">Reference proteome</keyword>
<evidence type="ECO:0000313" key="2">
    <source>
        <dbReference type="EMBL" id="MBT0652825.1"/>
    </source>
</evidence>
<name>A0ABS5SBR9_9BACT</name>
<gene>
    <name evidence="2" type="ORF">KI810_07140</name>
</gene>
<proteinExistence type="predicted"/>
<organism evidence="2 3">
    <name type="scientific">Geomobilimonas luticola</name>
    <dbReference type="NCBI Taxonomy" id="1114878"/>
    <lineage>
        <taxon>Bacteria</taxon>
        <taxon>Pseudomonadati</taxon>
        <taxon>Thermodesulfobacteriota</taxon>
        <taxon>Desulfuromonadia</taxon>
        <taxon>Geobacterales</taxon>
        <taxon>Geobacteraceae</taxon>
        <taxon>Geomobilimonas</taxon>
    </lineage>
</organism>
<dbReference type="Pfam" id="PF16074">
    <property type="entry name" value="PilW"/>
    <property type="match status" value="1"/>
</dbReference>
<accession>A0ABS5SBR9</accession>
<protein>
    <submittedName>
        <fullName evidence="2">Prepilin-type N-terminal cleavage/methylation domain-containing protein</fullName>
    </submittedName>
</protein>
<dbReference type="Pfam" id="PF07963">
    <property type="entry name" value="N_methyl"/>
    <property type="match status" value="1"/>
</dbReference>
<evidence type="ECO:0000256" key="1">
    <source>
        <dbReference type="SAM" id="Phobius"/>
    </source>
</evidence>